<dbReference type="Proteomes" id="UP000717585">
    <property type="component" value="Unassembled WGS sequence"/>
</dbReference>
<keyword evidence="7" id="KW-0067">ATP-binding</keyword>
<dbReference type="InterPro" id="IPR011009">
    <property type="entry name" value="Kinase-like_dom_sf"/>
</dbReference>
<dbReference type="AlphaFoldDB" id="A0A8J6DZH5"/>
<gene>
    <name evidence="12" type="ORF">J8273_4924</name>
</gene>
<evidence type="ECO:0000313" key="13">
    <source>
        <dbReference type="Proteomes" id="UP000717585"/>
    </source>
</evidence>
<comment type="catalytic activity">
    <reaction evidence="9">
        <text>L-seryl-[protein] + ATP = O-phospho-L-seryl-[protein] + ADP + H(+)</text>
        <dbReference type="Rhea" id="RHEA:17989"/>
        <dbReference type="Rhea" id="RHEA-COMP:9863"/>
        <dbReference type="Rhea" id="RHEA-COMP:11604"/>
        <dbReference type="ChEBI" id="CHEBI:15378"/>
        <dbReference type="ChEBI" id="CHEBI:29999"/>
        <dbReference type="ChEBI" id="CHEBI:30616"/>
        <dbReference type="ChEBI" id="CHEBI:83421"/>
        <dbReference type="ChEBI" id="CHEBI:456216"/>
        <dbReference type="EC" id="2.7.11.22"/>
    </reaction>
</comment>
<dbReference type="Gene3D" id="3.30.200.20">
    <property type="entry name" value="Phosphorylase Kinase, domain 1"/>
    <property type="match status" value="1"/>
</dbReference>
<protein>
    <recommendedName>
        <fullName evidence="2">cyclin-dependent kinase</fullName>
        <ecNumber evidence="2">2.7.11.22</ecNumber>
    </recommendedName>
</protein>
<sequence length="528" mass="60108">MNKYTVLSISGEGAYGVVLKCRHKQTGEIVAVKKFKESEDDPAVRKTTLREVKILRMLKHPNIVALKEAFRRQKKLYLVFEFCDRNLLEVLEANPTGLKISMVKTYIYQLLLAIDYCHSQDVIHRDIKPENLLITGDNQLKLCDFGFARNVTVGRAPKYTDYVATRWYRSPELLLNSTDYDTSVDVWAAGCIFGELLDGQPMFPGESEIDQLFIIQRALGPLTRRQTESFLRNPRFVGLKFPDVDQPSERLERKYWAQQQRGEDIMGILKPMLSLDPADRPTAAECLQHPFFDDVRHQHDVRRSTTPTRRRHGLAPLGDHDEPPVRTKTHAGLSQHDELDRRLDRFLVHDRERARHHQPPATQASRATPSLSRAGRKPVVSDEKPTTSGFTTRANEAYSIHNMHPRPTQSRAGRSHTPALPSIGGGLVRPQAMPQNKAQFDRIQPEYQPVGQRAAVRSPDHRQSPTHFYRPPMDPRASDLASHRTSRSRVGGFRPMVRPAGLRADVGRENLAAVQRRPPQPRSRGGLR</sequence>
<dbReference type="EMBL" id="JAHDYR010000022">
    <property type="protein sequence ID" value="KAG9393624.1"/>
    <property type="molecule type" value="Genomic_DNA"/>
</dbReference>
<evidence type="ECO:0000256" key="4">
    <source>
        <dbReference type="ARBA" id="ARBA00022679"/>
    </source>
</evidence>
<dbReference type="InterPro" id="IPR008271">
    <property type="entry name" value="Ser/Thr_kinase_AS"/>
</dbReference>
<feature type="region of interest" description="Disordered" evidence="10">
    <location>
        <begin position="352"/>
        <end position="430"/>
    </location>
</feature>
<dbReference type="PANTHER" id="PTHR24056:SF111">
    <property type="entry name" value="CYCLIN-DEPENDENT KINASE-LIKE 5"/>
    <property type="match status" value="1"/>
</dbReference>
<evidence type="ECO:0000256" key="5">
    <source>
        <dbReference type="ARBA" id="ARBA00022741"/>
    </source>
</evidence>
<feature type="compositionally biased region" description="Polar residues" evidence="10">
    <location>
        <begin position="360"/>
        <end position="371"/>
    </location>
</feature>
<dbReference type="SMART" id="SM00220">
    <property type="entry name" value="S_TKc"/>
    <property type="match status" value="1"/>
</dbReference>
<dbReference type="Pfam" id="PF00069">
    <property type="entry name" value="Pkinase"/>
    <property type="match status" value="1"/>
</dbReference>
<dbReference type="PROSITE" id="PS50011">
    <property type="entry name" value="PROTEIN_KINASE_DOM"/>
    <property type="match status" value="1"/>
</dbReference>
<feature type="domain" description="Protein kinase" evidence="11">
    <location>
        <begin position="4"/>
        <end position="292"/>
    </location>
</feature>
<feature type="region of interest" description="Disordered" evidence="10">
    <location>
        <begin position="298"/>
        <end position="339"/>
    </location>
</feature>
<evidence type="ECO:0000256" key="7">
    <source>
        <dbReference type="ARBA" id="ARBA00022840"/>
    </source>
</evidence>
<evidence type="ECO:0000256" key="3">
    <source>
        <dbReference type="ARBA" id="ARBA00022527"/>
    </source>
</evidence>
<dbReference type="Gene3D" id="1.10.510.10">
    <property type="entry name" value="Transferase(Phosphotransferase) domain 1"/>
    <property type="match status" value="1"/>
</dbReference>
<keyword evidence="6 12" id="KW-0418">Kinase</keyword>
<comment type="caution">
    <text evidence="12">The sequence shown here is derived from an EMBL/GenBank/DDBJ whole genome shotgun (WGS) entry which is preliminary data.</text>
</comment>
<dbReference type="GO" id="GO:0004693">
    <property type="term" value="F:cyclin-dependent protein serine/threonine kinase activity"/>
    <property type="evidence" value="ECO:0007669"/>
    <property type="project" value="UniProtKB-EC"/>
</dbReference>
<organism evidence="12 13">
    <name type="scientific">Carpediemonas membranifera</name>
    <dbReference type="NCBI Taxonomy" id="201153"/>
    <lineage>
        <taxon>Eukaryota</taxon>
        <taxon>Metamonada</taxon>
        <taxon>Carpediemonas-like organisms</taxon>
        <taxon>Carpediemonas</taxon>
    </lineage>
</organism>
<evidence type="ECO:0000256" key="6">
    <source>
        <dbReference type="ARBA" id="ARBA00022777"/>
    </source>
</evidence>
<keyword evidence="5" id="KW-0547">Nucleotide-binding</keyword>
<dbReference type="GO" id="GO:0005524">
    <property type="term" value="F:ATP binding"/>
    <property type="evidence" value="ECO:0007669"/>
    <property type="project" value="UniProtKB-KW"/>
</dbReference>
<accession>A0A8J6DZH5</accession>
<evidence type="ECO:0000256" key="1">
    <source>
        <dbReference type="ARBA" id="ARBA00006485"/>
    </source>
</evidence>
<dbReference type="SUPFAM" id="SSF56112">
    <property type="entry name" value="Protein kinase-like (PK-like)"/>
    <property type="match status" value="1"/>
</dbReference>
<dbReference type="FunFam" id="1.10.510.10:FF:000624">
    <property type="entry name" value="Mitogen-activated protein kinase"/>
    <property type="match status" value="1"/>
</dbReference>
<dbReference type="InterPro" id="IPR050108">
    <property type="entry name" value="CDK"/>
</dbReference>
<dbReference type="PANTHER" id="PTHR24056">
    <property type="entry name" value="CELL DIVISION PROTEIN KINASE"/>
    <property type="match status" value="1"/>
</dbReference>
<dbReference type="GO" id="GO:0005634">
    <property type="term" value="C:nucleus"/>
    <property type="evidence" value="ECO:0007669"/>
    <property type="project" value="TreeGrafter"/>
</dbReference>
<evidence type="ECO:0000313" key="12">
    <source>
        <dbReference type="EMBL" id="KAG9393624.1"/>
    </source>
</evidence>
<evidence type="ECO:0000256" key="2">
    <source>
        <dbReference type="ARBA" id="ARBA00012425"/>
    </source>
</evidence>
<dbReference type="InterPro" id="IPR000719">
    <property type="entry name" value="Prot_kinase_dom"/>
</dbReference>
<evidence type="ECO:0000259" key="11">
    <source>
        <dbReference type="PROSITE" id="PS50011"/>
    </source>
</evidence>
<evidence type="ECO:0000256" key="9">
    <source>
        <dbReference type="ARBA" id="ARBA00048367"/>
    </source>
</evidence>
<keyword evidence="4" id="KW-0808">Transferase</keyword>
<keyword evidence="13" id="KW-1185">Reference proteome</keyword>
<comment type="similarity">
    <text evidence="1">Belongs to the protein kinase superfamily. CMGC Ser/Thr protein kinase family. CDC2/CDKX subfamily.</text>
</comment>
<proteinExistence type="inferred from homology"/>
<dbReference type="EC" id="2.7.11.22" evidence="2"/>
<name>A0A8J6DZH5_9EUKA</name>
<comment type="catalytic activity">
    <reaction evidence="8">
        <text>L-threonyl-[protein] + ATP = O-phospho-L-threonyl-[protein] + ADP + H(+)</text>
        <dbReference type="Rhea" id="RHEA:46608"/>
        <dbReference type="Rhea" id="RHEA-COMP:11060"/>
        <dbReference type="Rhea" id="RHEA-COMP:11605"/>
        <dbReference type="ChEBI" id="CHEBI:15378"/>
        <dbReference type="ChEBI" id="CHEBI:30013"/>
        <dbReference type="ChEBI" id="CHEBI:30616"/>
        <dbReference type="ChEBI" id="CHEBI:61977"/>
        <dbReference type="ChEBI" id="CHEBI:456216"/>
        <dbReference type="EC" id="2.7.11.22"/>
    </reaction>
</comment>
<dbReference type="CDD" id="cd07833">
    <property type="entry name" value="STKc_CDKL"/>
    <property type="match status" value="1"/>
</dbReference>
<reference evidence="12" key="1">
    <citation type="submission" date="2021-05" db="EMBL/GenBank/DDBJ databases">
        <title>A free-living protist that lacks canonical eukaryotic 1 DNA replication and segregation systems.</title>
        <authorList>
            <person name="Salas-Leiva D.E."/>
            <person name="Tromer E.C."/>
            <person name="Curtis B.A."/>
            <person name="Jerlstrom-Hultqvist J."/>
            <person name="Kolisko M."/>
            <person name="Yi Z."/>
            <person name="Salas-Leiva J.S."/>
            <person name="Gallot-Lavallee L."/>
            <person name="Kops G.J.P.L."/>
            <person name="Archibald J.M."/>
            <person name="Simpson A.G.B."/>
            <person name="Roger A.J."/>
        </authorList>
    </citation>
    <scope>NUCLEOTIDE SEQUENCE</scope>
    <source>
        <strain evidence="12">BICM</strain>
    </source>
</reference>
<dbReference type="FunFam" id="3.30.200.20:FF:000049">
    <property type="entry name" value="cyclin-dependent kinase-like 1 isoform X1"/>
    <property type="match status" value="1"/>
</dbReference>
<evidence type="ECO:0000256" key="10">
    <source>
        <dbReference type="SAM" id="MobiDB-lite"/>
    </source>
</evidence>
<dbReference type="PROSITE" id="PS00108">
    <property type="entry name" value="PROTEIN_KINASE_ST"/>
    <property type="match status" value="1"/>
</dbReference>
<feature type="region of interest" description="Disordered" evidence="10">
    <location>
        <begin position="445"/>
        <end position="528"/>
    </location>
</feature>
<keyword evidence="3" id="KW-0723">Serine/threonine-protein kinase</keyword>
<evidence type="ECO:0000256" key="8">
    <source>
        <dbReference type="ARBA" id="ARBA00047811"/>
    </source>
</evidence>
<dbReference type="OrthoDB" id="548217at2759"/>